<proteinExistence type="predicted"/>
<dbReference type="AlphaFoldDB" id="S4P8I7"/>
<sequence>MSYLLEHSFPIFYGLSSKLSLEKPNQLTVWLMLHFIFSHLHNTCFEVAVQQVLCKFQCYEHPKLMNNQFNPKSSDGRLNLAVL</sequence>
<accession>S4P8I7</accession>
<protein>
    <submittedName>
        <fullName evidence="1">Uncharacterized protein</fullName>
    </submittedName>
</protein>
<reference evidence="1" key="2">
    <citation type="submission" date="2013-05" db="EMBL/GenBank/DDBJ databases">
        <authorList>
            <person name="Carter J.-M."/>
            <person name="Baker S.C."/>
            <person name="Pink R."/>
            <person name="Carter D.R.F."/>
            <person name="Collins A."/>
            <person name="Tomlin J."/>
            <person name="Gibbs M."/>
            <person name="Breuker C.J."/>
        </authorList>
    </citation>
    <scope>NUCLEOTIDE SEQUENCE</scope>
    <source>
        <tissue evidence="1">Ovary</tissue>
    </source>
</reference>
<evidence type="ECO:0000313" key="1">
    <source>
        <dbReference type="EMBL" id="JAA83095.1"/>
    </source>
</evidence>
<name>S4P8I7_9NEOP</name>
<reference evidence="1" key="1">
    <citation type="journal article" date="2013" name="BMC Genomics">
        <title>Unscrambling butterfly oogenesis.</title>
        <authorList>
            <person name="Carter J.M."/>
            <person name="Baker S.C."/>
            <person name="Pink R."/>
            <person name="Carter D.R."/>
            <person name="Collins A."/>
            <person name="Tomlin J."/>
            <person name="Gibbs M."/>
            <person name="Breuker C.J."/>
        </authorList>
    </citation>
    <scope>NUCLEOTIDE SEQUENCE</scope>
    <source>
        <tissue evidence="1">Ovary</tissue>
    </source>
</reference>
<dbReference type="EMBL" id="GAIX01009465">
    <property type="protein sequence ID" value="JAA83095.1"/>
    <property type="molecule type" value="Transcribed_RNA"/>
</dbReference>
<organism evidence="1">
    <name type="scientific">Pararge aegeria</name>
    <name type="common">speckled wood butterfly</name>
    <dbReference type="NCBI Taxonomy" id="116150"/>
    <lineage>
        <taxon>Eukaryota</taxon>
        <taxon>Metazoa</taxon>
        <taxon>Ecdysozoa</taxon>
        <taxon>Arthropoda</taxon>
        <taxon>Hexapoda</taxon>
        <taxon>Insecta</taxon>
        <taxon>Pterygota</taxon>
        <taxon>Neoptera</taxon>
        <taxon>Endopterygota</taxon>
        <taxon>Lepidoptera</taxon>
        <taxon>Glossata</taxon>
        <taxon>Ditrysia</taxon>
        <taxon>Papilionoidea</taxon>
        <taxon>Nymphalidae</taxon>
        <taxon>Satyrinae</taxon>
        <taxon>Satyrini</taxon>
        <taxon>Parargina</taxon>
        <taxon>Pararge</taxon>
    </lineage>
</organism>